<keyword evidence="2" id="KW-0472">Membrane</keyword>
<name>A0ABR7DYM6_9BACT</name>
<proteinExistence type="predicted"/>
<gene>
    <name evidence="3" type="ORF">H8S77_06420</name>
</gene>
<comment type="caution">
    <text evidence="3">The sequence shown here is derived from an EMBL/GenBank/DDBJ whole genome shotgun (WGS) entry which is preliminary data.</text>
</comment>
<feature type="transmembrane region" description="Helical" evidence="2">
    <location>
        <begin position="27"/>
        <end position="50"/>
    </location>
</feature>
<protein>
    <recommendedName>
        <fullName evidence="5">LysM domain-containing protein</fullName>
    </recommendedName>
</protein>
<keyword evidence="2" id="KW-0812">Transmembrane</keyword>
<evidence type="ECO:0000256" key="1">
    <source>
        <dbReference type="SAM" id="MobiDB-lite"/>
    </source>
</evidence>
<dbReference type="RefSeq" id="WP_186958754.1">
    <property type="nucleotide sequence ID" value="NZ_JACOOI010000005.1"/>
</dbReference>
<reference evidence="3 4" key="1">
    <citation type="submission" date="2020-08" db="EMBL/GenBank/DDBJ databases">
        <title>Genome public.</title>
        <authorList>
            <person name="Liu C."/>
            <person name="Sun Q."/>
        </authorList>
    </citation>
    <scope>NUCLEOTIDE SEQUENCE [LARGE SCALE GENOMIC DNA]</scope>
    <source>
        <strain evidence="3 4">BX2</strain>
    </source>
</reference>
<accession>A0ABR7DYM6</accession>
<organism evidence="3 4">
    <name type="scientific">Parabacteroides segnis</name>
    <dbReference type="NCBI Taxonomy" id="2763058"/>
    <lineage>
        <taxon>Bacteria</taxon>
        <taxon>Pseudomonadati</taxon>
        <taxon>Bacteroidota</taxon>
        <taxon>Bacteroidia</taxon>
        <taxon>Bacteroidales</taxon>
        <taxon>Tannerellaceae</taxon>
        <taxon>Parabacteroides</taxon>
    </lineage>
</organism>
<keyword evidence="4" id="KW-1185">Reference proteome</keyword>
<evidence type="ECO:0000256" key="2">
    <source>
        <dbReference type="SAM" id="Phobius"/>
    </source>
</evidence>
<feature type="region of interest" description="Disordered" evidence="1">
    <location>
        <begin position="104"/>
        <end position="147"/>
    </location>
</feature>
<dbReference type="Proteomes" id="UP000644010">
    <property type="component" value="Unassembled WGS sequence"/>
</dbReference>
<dbReference type="EMBL" id="JACOOI010000005">
    <property type="protein sequence ID" value="MBC5642518.1"/>
    <property type="molecule type" value="Genomic_DNA"/>
</dbReference>
<feature type="compositionally biased region" description="Acidic residues" evidence="1">
    <location>
        <begin position="108"/>
        <end position="135"/>
    </location>
</feature>
<evidence type="ECO:0008006" key="5">
    <source>
        <dbReference type="Google" id="ProtNLM"/>
    </source>
</evidence>
<evidence type="ECO:0000313" key="4">
    <source>
        <dbReference type="Proteomes" id="UP000644010"/>
    </source>
</evidence>
<keyword evidence="2" id="KW-1133">Transmembrane helix</keyword>
<sequence>MGEENSNPDIIRKVNKELSDIRKERRIVRILGGVLLCACLLFPVVILWLFEVSIKQSVPAETAFQYPMPAMPAEEDSSIWIADDVSDSMSSTDDADYMDYTDYTDNMDNMDETDNTDNMDDTNNVDDTDNTDDTNEYPTQTEYPSTSVPAVVPATVPAIVSPASPRPIAPRPTAARTVKTAVQPVRKKTVTSIPTHIITRPEMTLRSLARLYYGSEVFWVYIYDRNIRVLSSLDTLPSGIELELPRPSDYGIDATEPTSLQRACQMAKSLAKQ</sequence>
<evidence type="ECO:0000313" key="3">
    <source>
        <dbReference type="EMBL" id="MBC5642518.1"/>
    </source>
</evidence>